<accession>A0A0M0JK87</accession>
<dbReference type="SMART" id="SM00382">
    <property type="entry name" value="AAA"/>
    <property type="match status" value="1"/>
</dbReference>
<dbReference type="Proteomes" id="UP000037460">
    <property type="component" value="Unassembled WGS sequence"/>
</dbReference>
<gene>
    <name evidence="4" type="ORF">Ctob_008971</name>
</gene>
<dbReference type="PANTHER" id="PTHR43158">
    <property type="entry name" value="SKFA PEPTIDE EXPORT ATP-BINDING PROTEIN SKFE"/>
    <property type="match status" value="1"/>
</dbReference>
<dbReference type="InterPro" id="IPR027417">
    <property type="entry name" value="P-loop_NTPase"/>
</dbReference>
<feature type="domain" description="ABC transporter" evidence="3">
    <location>
        <begin position="14"/>
        <end position="213"/>
    </location>
</feature>
<keyword evidence="1" id="KW-0547">Nucleotide-binding</keyword>
<comment type="caution">
    <text evidence="4">The sequence shown here is derived from an EMBL/GenBank/DDBJ whole genome shotgun (WGS) entry which is preliminary data.</text>
</comment>
<evidence type="ECO:0000256" key="1">
    <source>
        <dbReference type="ARBA" id="ARBA00022741"/>
    </source>
</evidence>
<evidence type="ECO:0000259" key="3">
    <source>
        <dbReference type="PROSITE" id="PS50893"/>
    </source>
</evidence>
<dbReference type="Gene3D" id="3.40.50.300">
    <property type="entry name" value="P-loop containing nucleotide triphosphate hydrolases"/>
    <property type="match status" value="1"/>
</dbReference>
<evidence type="ECO:0000256" key="2">
    <source>
        <dbReference type="ARBA" id="ARBA00022840"/>
    </source>
</evidence>
<protein>
    <submittedName>
        <fullName evidence="4">p-loop containing nucleoside triphosphate hydrolase protein</fullName>
    </submittedName>
</protein>
<keyword evidence="2" id="KW-0067">ATP-binding</keyword>
<dbReference type="EMBL" id="JWZX01002807">
    <property type="protein sequence ID" value="KOO26757.1"/>
    <property type="molecule type" value="Genomic_DNA"/>
</dbReference>
<evidence type="ECO:0000313" key="5">
    <source>
        <dbReference type="Proteomes" id="UP000037460"/>
    </source>
</evidence>
<dbReference type="AlphaFoldDB" id="A0A0M0JK87"/>
<keyword evidence="5" id="KW-1185">Reference proteome</keyword>
<dbReference type="Pfam" id="PF00005">
    <property type="entry name" value="ABC_tran"/>
    <property type="match status" value="1"/>
</dbReference>
<evidence type="ECO:0000313" key="4">
    <source>
        <dbReference type="EMBL" id="KOO26757.1"/>
    </source>
</evidence>
<proteinExistence type="predicted"/>
<organism evidence="4 5">
    <name type="scientific">Chrysochromulina tobinii</name>
    <dbReference type="NCBI Taxonomy" id="1460289"/>
    <lineage>
        <taxon>Eukaryota</taxon>
        <taxon>Haptista</taxon>
        <taxon>Haptophyta</taxon>
        <taxon>Prymnesiophyceae</taxon>
        <taxon>Prymnesiales</taxon>
        <taxon>Chrysochromulinaceae</taxon>
        <taxon>Chrysochromulina</taxon>
    </lineage>
</organism>
<dbReference type="InterPro" id="IPR003439">
    <property type="entry name" value="ABC_transporter-like_ATP-bd"/>
</dbReference>
<dbReference type="SUPFAM" id="SSF52540">
    <property type="entry name" value="P-loop containing nucleoside triphosphate hydrolases"/>
    <property type="match status" value="1"/>
</dbReference>
<dbReference type="GO" id="GO:0016887">
    <property type="term" value="F:ATP hydrolysis activity"/>
    <property type="evidence" value="ECO:0007669"/>
    <property type="project" value="InterPro"/>
</dbReference>
<reference evidence="5" key="1">
    <citation type="journal article" date="2015" name="PLoS Genet.">
        <title>Genome Sequence and Transcriptome Analyses of Chrysochromulina tobin: Metabolic Tools for Enhanced Algal Fitness in the Prominent Order Prymnesiales (Haptophyceae).</title>
        <authorList>
            <person name="Hovde B.T."/>
            <person name="Deodato C.R."/>
            <person name="Hunsperger H.M."/>
            <person name="Ryken S.A."/>
            <person name="Yost W."/>
            <person name="Jha R.K."/>
            <person name="Patterson J."/>
            <person name="Monnat R.J. Jr."/>
            <person name="Barlow S.B."/>
            <person name="Starkenburg S.R."/>
            <person name="Cattolico R.A."/>
        </authorList>
    </citation>
    <scope>NUCLEOTIDE SEQUENCE</scope>
    <source>
        <strain evidence="5">CCMP291</strain>
    </source>
</reference>
<sequence length="213" mass="22735">MEPTQSKATSAGAISLTRCAFSYHYDGRAPVFTDVDLDVPRGARVVLVGANGAGKSTLLRIIGGRRKRSAGDAHVFGEDAFEHTALTLRVNLVTADWEDSLTLPVRQIVTAAVAAASASAARVAQLLDVLGLAPLLTAELHALSDGQRRRVQLFCKLLPERELILLDEATNSLDVLSRAALLAFLRTEAEARGATVIFCTHIFDGLDGWATSV</sequence>
<dbReference type="InterPro" id="IPR003593">
    <property type="entry name" value="AAA+_ATPase"/>
</dbReference>
<dbReference type="PROSITE" id="PS50893">
    <property type="entry name" value="ABC_TRANSPORTER_2"/>
    <property type="match status" value="1"/>
</dbReference>
<name>A0A0M0JK87_9EUKA</name>
<dbReference type="GO" id="GO:0005524">
    <property type="term" value="F:ATP binding"/>
    <property type="evidence" value="ECO:0007669"/>
    <property type="project" value="UniProtKB-KW"/>
</dbReference>
<dbReference type="PANTHER" id="PTHR43158:SF2">
    <property type="entry name" value="SKFA PEPTIDE EXPORT ATP-BINDING PROTEIN SKFE"/>
    <property type="match status" value="1"/>
</dbReference>
<keyword evidence="4" id="KW-0378">Hydrolase</keyword>
<dbReference type="OrthoDB" id="6512918at2759"/>